<feature type="compositionally biased region" description="Basic residues" evidence="1">
    <location>
        <begin position="717"/>
        <end position="731"/>
    </location>
</feature>
<feature type="compositionally biased region" description="Low complexity" evidence="1">
    <location>
        <begin position="13"/>
        <end position="24"/>
    </location>
</feature>
<evidence type="ECO:0000313" key="2">
    <source>
        <dbReference type="EMBL" id="OAQ67538.1"/>
    </source>
</evidence>
<dbReference type="KEGG" id="plj:28893243"/>
<feature type="compositionally biased region" description="Basic and acidic residues" evidence="1">
    <location>
        <begin position="481"/>
        <end position="493"/>
    </location>
</feature>
<accession>A0A179FQJ6</accession>
<feature type="region of interest" description="Disordered" evidence="1">
    <location>
        <begin position="1"/>
        <end position="649"/>
    </location>
</feature>
<feature type="compositionally biased region" description="Basic and acidic residues" evidence="1">
    <location>
        <begin position="375"/>
        <end position="389"/>
    </location>
</feature>
<feature type="region of interest" description="Disordered" evidence="1">
    <location>
        <begin position="783"/>
        <end position="817"/>
    </location>
</feature>
<reference evidence="2 3" key="1">
    <citation type="submission" date="2016-02" db="EMBL/GenBank/DDBJ databases">
        <title>Biosynthesis of antibiotic leucinostatins and their inhibition on Phytophthora in bio-control Purpureocillium lilacinum.</title>
        <authorList>
            <person name="Wang G."/>
            <person name="Liu Z."/>
            <person name="Lin R."/>
            <person name="Li E."/>
            <person name="Mao Z."/>
            <person name="Ling J."/>
            <person name="Yin W."/>
            <person name="Xie B."/>
        </authorList>
    </citation>
    <scope>NUCLEOTIDE SEQUENCE [LARGE SCALE GENOMIC DNA]</scope>
    <source>
        <strain evidence="2">PLFJ-1</strain>
    </source>
</reference>
<feature type="region of interest" description="Disordered" evidence="1">
    <location>
        <begin position="664"/>
        <end position="743"/>
    </location>
</feature>
<gene>
    <name evidence="2" type="ORF">VFPFJ_11127</name>
</gene>
<dbReference type="AlphaFoldDB" id="A0A179FQJ6"/>
<dbReference type="GeneID" id="28893243"/>
<name>A0A179FQJ6_PURLI</name>
<feature type="compositionally biased region" description="Basic and acidic residues" evidence="1">
    <location>
        <begin position="684"/>
        <end position="701"/>
    </location>
</feature>
<feature type="compositionally biased region" description="Basic and acidic residues" evidence="1">
    <location>
        <begin position="318"/>
        <end position="358"/>
    </location>
</feature>
<feature type="region of interest" description="Disordered" evidence="1">
    <location>
        <begin position="848"/>
        <end position="893"/>
    </location>
</feature>
<evidence type="ECO:0000313" key="3">
    <source>
        <dbReference type="Proteomes" id="UP000078340"/>
    </source>
</evidence>
<feature type="compositionally biased region" description="Pro residues" evidence="1">
    <location>
        <begin position="633"/>
        <end position="643"/>
    </location>
</feature>
<feature type="compositionally biased region" description="Polar residues" evidence="1">
    <location>
        <begin position="73"/>
        <end position="84"/>
    </location>
</feature>
<sequence length="1093" mass="121727">MELGEGEGDRPPGAARTSGSRSASNELRVKHEGRKPLFGGNKTIVRRDDPSRLSDSPRATSRFTAGLPARQPLTAQRRTNSEPQSASRERRDSNSNSNLSVSSSGGTRIPRPSSATFRQRRPLSLSEAFRLAEDEERAAQGVDGSPSPAPRTWRARGGQDEAKQREQLSHDHLDTKARSKQSEKPAGGLYSRERFEELKNRARQGSGAATDPDSSDSLNIPALVPGIEDVPIRSIETDDRPAVRSPLKGAENRSPHKSFGWGEFDEDFTGGDLQISDSPRIKVGSNKPFAHRPSLISSEEKLAVRSPARLTQPGSRNTKLDEIRDRERELTSRVLAERPQPRQRNSRLDEIRAREKLAEQQIPIPNRNLPRPKNTKLDDIRQRESEGLSRKAWAAARLEEIREQNSMSRSLSPEEARPQSSREVRKTTPGRIPTRSKSAYEEGGERIPDTPVTVYKNQRSAGVATAVEPSAAAGSGPAADNPDKNLDSYDWLRRLARATSESPVPENGGKKKTEKSEQPRSEQEVVSEKLPKPALSRRPSSDDRKPAPSTAVNGRNDNPRLTVGFAGVPREQSSDSAKSKRSSLHSDQDPTDRYDSEMKLFAPHENHSERGSVRAPSPPPDLDIDDKVTEATPKPPRPDPLTMPTPKVTGAYVETPATVKVDKLPEHATIPDAADDQVLIPAIFRERRTNNDRRSRDHDSASDPGVSDSKDSEATTKRRPRSRSLPRRRPPLKNSAKLPSVRDDLLELQRMHNIDDSTMDDLEDILTGRKAASPKLEQILKEIPPNTNEPTLKREPTEDVAPTSKKVSDKDTSEGESALFDRLTQRLRTGLLGIRSAKKGIERLEDQFAHAGKRSTSPSSDVTKTKPIKQPVTLPTKSHAHATPARHEEQCPDCQAKPAPGVAYIHLPVPRLYTTTPRFRFTWIGLLLFTLSVWYAAESAMCAKFCRPTRCSPARPCIYSYLDPTFGSALPVKLDQWTTGGHGRELWEWAAEELGDFAADVEDALRGRHITDVPLEALSTLQRRRHRRRLRKKGLVQPWPDPSPEQQAIWDEWRRVRLARERAQEARQMGYEVTADEYEDTAAAVGDDQPAWN</sequence>
<feature type="compositionally biased region" description="Low complexity" evidence="1">
    <location>
        <begin position="94"/>
        <end position="104"/>
    </location>
</feature>
<dbReference type="STRING" id="33203.A0A179FQJ6"/>
<feature type="compositionally biased region" description="Basic and acidic residues" evidence="1">
    <location>
        <begin position="438"/>
        <end position="448"/>
    </location>
</feature>
<feature type="compositionally biased region" description="Basic and acidic residues" evidence="1">
    <location>
        <begin position="191"/>
        <end position="200"/>
    </location>
</feature>
<organism evidence="2 3">
    <name type="scientific">Purpureocillium lilacinum</name>
    <name type="common">Paecilomyces lilacinus</name>
    <dbReference type="NCBI Taxonomy" id="33203"/>
    <lineage>
        <taxon>Eukaryota</taxon>
        <taxon>Fungi</taxon>
        <taxon>Dikarya</taxon>
        <taxon>Ascomycota</taxon>
        <taxon>Pezizomycotina</taxon>
        <taxon>Sordariomycetes</taxon>
        <taxon>Hypocreomycetidae</taxon>
        <taxon>Hypocreales</taxon>
        <taxon>Ophiocordycipitaceae</taxon>
        <taxon>Purpureocillium</taxon>
    </lineage>
</organism>
<feature type="compositionally biased region" description="Basic and acidic residues" evidence="1">
    <location>
        <begin position="508"/>
        <end position="531"/>
    </location>
</feature>
<feature type="compositionally biased region" description="Low complexity" evidence="1">
    <location>
        <begin position="469"/>
        <end position="479"/>
    </location>
</feature>
<feature type="compositionally biased region" description="Basic and acidic residues" evidence="1">
    <location>
        <begin position="584"/>
        <end position="612"/>
    </location>
</feature>
<proteinExistence type="predicted"/>
<feature type="compositionally biased region" description="Polar residues" evidence="1">
    <location>
        <begin position="53"/>
        <end position="63"/>
    </location>
</feature>
<dbReference type="Proteomes" id="UP000078340">
    <property type="component" value="Unassembled WGS sequence"/>
</dbReference>
<feature type="compositionally biased region" description="Basic and acidic residues" evidence="1">
    <location>
        <begin position="157"/>
        <end position="183"/>
    </location>
</feature>
<dbReference type="OMA" id="EKSFAWQ"/>
<feature type="compositionally biased region" description="Basic and acidic residues" evidence="1">
    <location>
        <begin position="412"/>
        <end position="426"/>
    </location>
</feature>
<protein>
    <submittedName>
        <fullName evidence="2">Uncharacterized protein</fullName>
    </submittedName>
</protein>
<evidence type="ECO:0000256" key="1">
    <source>
        <dbReference type="SAM" id="MobiDB-lite"/>
    </source>
</evidence>
<comment type="caution">
    <text evidence="2">The sequence shown here is derived from an EMBL/GenBank/DDBJ whole genome shotgun (WGS) entry which is preliminary data.</text>
</comment>
<dbReference type="EMBL" id="LSBI01000022">
    <property type="protein sequence ID" value="OAQ67538.1"/>
    <property type="molecule type" value="Genomic_DNA"/>
</dbReference>